<evidence type="ECO:0000256" key="10">
    <source>
        <dbReference type="SAM" id="SignalP"/>
    </source>
</evidence>
<evidence type="ECO:0000256" key="3">
    <source>
        <dbReference type="ARBA" id="ARBA00022475"/>
    </source>
</evidence>
<feature type="domain" description="Ionotropic glutamate receptor C-terminal" evidence="11">
    <location>
        <begin position="365"/>
        <end position="638"/>
    </location>
</feature>
<proteinExistence type="inferred from homology"/>
<comment type="similarity">
    <text evidence="2">Belongs to the glutamate-gated ion channel (TC 1.A.10.1) family.</text>
</comment>
<reference evidence="12" key="1">
    <citation type="submission" date="2021-12" db="EMBL/GenBank/DDBJ databases">
        <authorList>
            <person name="King R."/>
        </authorList>
    </citation>
    <scope>NUCLEOTIDE SEQUENCE</scope>
</reference>
<accession>A0A9N9ZWR8</accession>
<feature type="transmembrane region" description="Helical" evidence="9">
    <location>
        <begin position="631"/>
        <end position="651"/>
    </location>
</feature>
<sequence>MKISVFIFIYFTLNSSFAAVEWDFSFLNVTETVKGDVPVLDLVKKIAELYLDDCMTILLYDDTFYRDTYLQMVVTLLLETFPFPLMHGAIDTTGTERVNPRMLNPSEMMCSHYVAFTKQLETMGELLAERRDSRIVFVTTTTKWMVREYLSSPAAKRIPNLLVISDPQLQEVLFLNDDDEVTKDINLYTHKFYIDSLGTSAPLILTTWRNGSFTRPKVDLFPPKFKHGFNGHRLAIAVAEQPPFVFHRSGSMGKGEANYESSGGWDGLEIRIVKIMAEMLNFTTEFRAMPESNDGDGPAGRVLNEIQSGRVEMGLAGLYNTVDRIDDVIFSSPHTQDCASFVTLTSTSVDRYRAVFGPFTGGVWIAMTLVYVFGIIPLSISHNHTINNLKRLKEWENMFWMVFGTFTNCFTFKGSNSWTSSQKLATRTFIAAYWVFTIIITAAYTGSIIAFITLPAAPDMIESSKQLLRRNFKVSILDEGGWQNWFTDLDDPVGQKLLNDPILVPDVDSGLRNVTRSNYLRHHAFLGSFALIEWYLRTNSTARQNMKAQFHLSDECFIPFVVSVAYNKRAPFVYQMNEALLRIGQAGYVAKFERDLEWEYYRLAGTRLLMEAAAKLVPEDRSLNIEDVSGVFILMAFGYTLANIILIFECLGTYRAKQKKVAPHTRLSESSVSDSPRPSIVIYEDVDCPSQYMTSDPSDLQSKLTKSMATLQPYLMGAINVRSRSC</sequence>
<dbReference type="InterPro" id="IPR052192">
    <property type="entry name" value="Insect_Ionotropic_Sensory_Rcpt"/>
</dbReference>
<evidence type="ECO:0000256" key="5">
    <source>
        <dbReference type="ARBA" id="ARBA00022989"/>
    </source>
</evidence>
<organism evidence="12 13">
    <name type="scientific">Bemisia tabaci</name>
    <name type="common">Sweetpotato whitefly</name>
    <name type="synonym">Aleurodes tabaci</name>
    <dbReference type="NCBI Taxonomy" id="7038"/>
    <lineage>
        <taxon>Eukaryota</taxon>
        <taxon>Metazoa</taxon>
        <taxon>Ecdysozoa</taxon>
        <taxon>Arthropoda</taxon>
        <taxon>Hexapoda</taxon>
        <taxon>Insecta</taxon>
        <taxon>Pterygota</taxon>
        <taxon>Neoptera</taxon>
        <taxon>Paraneoptera</taxon>
        <taxon>Hemiptera</taxon>
        <taxon>Sternorrhyncha</taxon>
        <taxon>Aleyrodoidea</taxon>
        <taxon>Aleyrodidae</taxon>
        <taxon>Aleyrodinae</taxon>
        <taxon>Bemisia</taxon>
    </lineage>
</organism>
<evidence type="ECO:0000256" key="9">
    <source>
        <dbReference type="SAM" id="Phobius"/>
    </source>
</evidence>
<evidence type="ECO:0000256" key="4">
    <source>
        <dbReference type="ARBA" id="ARBA00022692"/>
    </source>
</evidence>
<dbReference type="GO" id="GO:0005886">
    <property type="term" value="C:plasma membrane"/>
    <property type="evidence" value="ECO:0007669"/>
    <property type="project" value="UniProtKB-SubCell"/>
</dbReference>
<dbReference type="AlphaFoldDB" id="A0A9N9ZWR8"/>
<feature type="chain" id="PRO_5040331760" description="Ionotropic glutamate receptor C-terminal domain-containing protein" evidence="10">
    <location>
        <begin position="19"/>
        <end position="726"/>
    </location>
</feature>
<dbReference type="GO" id="GO:0015276">
    <property type="term" value="F:ligand-gated monoatomic ion channel activity"/>
    <property type="evidence" value="ECO:0007669"/>
    <property type="project" value="InterPro"/>
</dbReference>
<gene>
    <name evidence="12" type="ORF">BEMITA_LOCUS460</name>
</gene>
<dbReference type="PANTHER" id="PTHR42643">
    <property type="entry name" value="IONOTROPIC RECEPTOR 20A-RELATED"/>
    <property type="match status" value="1"/>
</dbReference>
<dbReference type="Pfam" id="PF00060">
    <property type="entry name" value="Lig_chan"/>
    <property type="match status" value="1"/>
</dbReference>
<evidence type="ECO:0000256" key="6">
    <source>
        <dbReference type="ARBA" id="ARBA00023136"/>
    </source>
</evidence>
<evidence type="ECO:0000256" key="7">
    <source>
        <dbReference type="ARBA" id="ARBA00023170"/>
    </source>
</evidence>
<evidence type="ECO:0000259" key="11">
    <source>
        <dbReference type="Pfam" id="PF00060"/>
    </source>
</evidence>
<dbReference type="EMBL" id="OU963862">
    <property type="protein sequence ID" value="CAH0380744.1"/>
    <property type="molecule type" value="Genomic_DNA"/>
</dbReference>
<evidence type="ECO:0000313" key="13">
    <source>
        <dbReference type="Proteomes" id="UP001152759"/>
    </source>
</evidence>
<dbReference type="PANTHER" id="PTHR42643:SF24">
    <property type="entry name" value="IONOTROPIC RECEPTOR 60A"/>
    <property type="match status" value="1"/>
</dbReference>
<feature type="transmembrane region" description="Helical" evidence="9">
    <location>
        <begin position="355"/>
        <end position="378"/>
    </location>
</feature>
<dbReference type="GO" id="GO:0050906">
    <property type="term" value="P:detection of stimulus involved in sensory perception"/>
    <property type="evidence" value="ECO:0007669"/>
    <property type="project" value="UniProtKB-ARBA"/>
</dbReference>
<feature type="transmembrane region" description="Helical" evidence="9">
    <location>
        <begin position="431"/>
        <end position="457"/>
    </location>
</feature>
<evidence type="ECO:0000256" key="8">
    <source>
        <dbReference type="ARBA" id="ARBA00023180"/>
    </source>
</evidence>
<keyword evidence="13" id="KW-1185">Reference proteome</keyword>
<keyword evidence="5 9" id="KW-1133">Transmembrane helix</keyword>
<keyword evidence="3" id="KW-1003">Cell membrane</keyword>
<evidence type="ECO:0000256" key="1">
    <source>
        <dbReference type="ARBA" id="ARBA00004651"/>
    </source>
</evidence>
<keyword evidence="6 9" id="KW-0472">Membrane</keyword>
<evidence type="ECO:0000256" key="2">
    <source>
        <dbReference type="ARBA" id="ARBA00008685"/>
    </source>
</evidence>
<comment type="subcellular location">
    <subcellularLocation>
        <location evidence="1">Cell membrane</location>
        <topology evidence="1">Multi-pass membrane protein</topology>
    </subcellularLocation>
</comment>
<keyword evidence="7" id="KW-0675">Receptor</keyword>
<dbReference type="Proteomes" id="UP001152759">
    <property type="component" value="Chromosome 1"/>
</dbReference>
<protein>
    <recommendedName>
        <fullName evidence="11">Ionotropic glutamate receptor C-terminal domain-containing protein</fullName>
    </recommendedName>
</protein>
<evidence type="ECO:0000313" key="12">
    <source>
        <dbReference type="EMBL" id="CAH0380744.1"/>
    </source>
</evidence>
<dbReference type="Gene3D" id="3.40.190.10">
    <property type="entry name" value="Periplasmic binding protein-like II"/>
    <property type="match status" value="1"/>
</dbReference>
<dbReference type="InterPro" id="IPR001320">
    <property type="entry name" value="Iontro_rcpt_C"/>
</dbReference>
<dbReference type="Gene3D" id="1.10.287.70">
    <property type="match status" value="1"/>
</dbReference>
<keyword evidence="8" id="KW-0325">Glycoprotein</keyword>
<keyword evidence="10" id="KW-0732">Signal</keyword>
<dbReference type="SUPFAM" id="SSF53850">
    <property type="entry name" value="Periplasmic binding protein-like II"/>
    <property type="match status" value="1"/>
</dbReference>
<feature type="signal peptide" evidence="10">
    <location>
        <begin position="1"/>
        <end position="18"/>
    </location>
</feature>
<name>A0A9N9ZWR8_BEMTA</name>
<keyword evidence="4 9" id="KW-0812">Transmembrane</keyword>